<gene>
    <name evidence="2" type="ORF">FU839_01570</name>
</gene>
<dbReference type="OrthoDB" id="5772714at2"/>
<proteinExistence type="predicted"/>
<evidence type="ECO:0000313" key="2">
    <source>
        <dbReference type="EMBL" id="TXK82994.1"/>
    </source>
</evidence>
<reference evidence="2 3" key="1">
    <citation type="submission" date="2019-08" db="EMBL/GenBank/DDBJ databases">
        <title>Draft genome analysis of Rheinheimera tangshanensis isolated from the roots of fresh rice plants (Oryza sativa).</title>
        <authorList>
            <person name="Yu Q."/>
            <person name="Qi Y."/>
            <person name="Zhang H."/>
            <person name="Pu J."/>
        </authorList>
    </citation>
    <scope>NUCLEOTIDE SEQUENCE [LARGE SCALE GENOMIC DNA]</scope>
    <source>
        <strain evidence="2 3">JA3-B52</strain>
    </source>
</reference>
<name>A0A5C8M3D0_9GAMM</name>
<accession>A0A5C8M3D0</accession>
<sequence length="68" mass="7300">MKLIKYIAAIAVVASTSLVSGGNATATNHTQAVAGVCPNWPYCRDVEIADQTMDTNQYMKLEAVRKAV</sequence>
<evidence type="ECO:0008006" key="4">
    <source>
        <dbReference type="Google" id="ProtNLM"/>
    </source>
</evidence>
<dbReference type="EMBL" id="VRLR01000001">
    <property type="protein sequence ID" value="TXK82994.1"/>
    <property type="molecule type" value="Genomic_DNA"/>
</dbReference>
<evidence type="ECO:0000256" key="1">
    <source>
        <dbReference type="SAM" id="SignalP"/>
    </source>
</evidence>
<keyword evidence="1" id="KW-0732">Signal</keyword>
<feature type="signal peptide" evidence="1">
    <location>
        <begin position="1"/>
        <end position="26"/>
    </location>
</feature>
<feature type="chain" id="PRO_5022963993" description="MDH small subunit beta" evidence="1">
    <location>
        <begin position="27"/>
        <end position="68"/>
    </location>
</feature>
<dbReference type="AlphaFoldDB" id="A0A5C8M3D0"/>
<protein>
    <recommendedName>
        <fullName evidence="4">MDH small subunit beta</fullName>
    </recommendedName>
</protein>
<keyword evidence="3" id="KW-1185">Reference proteome</keyword>
<comment type="caution">
    <text evidence="2">The sequence shown here is derived from an EMBL/GenBank/DDBJ whole genome shotgun (WGS) entry which is preliminary data.</text>
</comment>
<evidence type="ECO:0000313" key="3">
    <source>
        <dbReference type="Proteomes" id="UP000321814"/>
    </source>
</evidence>
<dbReference type="Proteomes" id="UP000321814">
    <property type="component" value="Unassembled WGS sequence"/>
</dbReference>
<dbReference type="RefSeq" id="WP_147902907.1">
    <property type="nucleotide sequence ID" value="NZ_BAAAGC010000002.1"/>
</dbReference>
<organism evidence="2 3">
    <name type="scientific">Rheinheimera tangshanensis</name>
    <dbReference type="NCBI Taxonomy" id="400153"/>
    <lineage>
        <taxon>Bacteria</taxon>
        <taxon>Pseudomonadati</taxon>
        <taxon>Pseudomonadota</taxon>
        <taxon>Gammaproteobacteria</taxon>
        <taxon>Chromatiales</taxon>
        <taxon>Chromatiaceae</taxon>
        <taxon>Rheinheimera</taxon>
    </lineage>
</organism>